<dbReference type="EMBL" id="CAXITT010000278">
    <property type="protein sequence ID" value="CAL1537890.1"/>
    <property type="molecule type" value="Genomic_DNA"/>
</dbReference>
<reference evidence="2 3" key="1">
    <citation type="submission" date="2024-04" db="EMBL/GenBank/DDBJ databases">
        <authorList>
            <consortium name="Genoscope - CEA"/>
            <person name="William W."/>
        </authorList>
    </citation>
    <scope>NUCLEOTIDE SEQUENCE [LARGE SCALE GENOMIC DNA]</scope>
</reference>
<evidence type="ECO:0000256" key="1">
    <source>
        <dbReference type="SAM" id="Phobius"/>
    </source>
</evidence>
<evidence type="ECO:0000313" key="3">
    <source>
        <dbReference type="Proteomes" id="UP001497497"/>
    </source>
</evidence>
<keyword evidence="1" id="KW-0472">Membrane</keyword>
<sequence length="115" mass="12756">MPKITQIPVPQRKEKSTLLAINLESIALLVTFICVNAVAFTIKPDVAAMMIVPNIFVLFLVDLVGRSITATMFVLAPALMAVYNTETFYILAVHSIFYLAILLHVAEKNTDFTLE</sequence>
<keyword evidence="3" id="KW-1185">Reference proteome</keyword>
<feature type="transmembrane region" description="Helical" evidence="1">
    <location>
        <begin position="54"/>
        <end position="76"/>
    </location>
</feature>
<name>A0AAV2HY22_LYMST</name>
<evidence type="ECO:0000313" key="2">
    <source>
        <dbReference type="EMBL" id="CAL1537890.1"/>
    </source>
</evidence>
<proteinExistence type="predicted"/>
<feature type="transmembrane region" description="Helical" evidence="1">
    <location>
        <begin position="21"/>
        <end position="42"/>
    </location>
</feature>
<dbReference type="AlphaFoldDB" id="A0AAV2HY22"/>
<dbReference type="Proteomes" id="UP001497497">
    <property type="component" value="Unassembled WGS sequence"/>
</dbReference>
<feature type="transmembrane region" description="Helical" evidence="1">
    <location>
        <begin position="88"/>
        <end position="106"/>
    </location>
</feature>
<comment type="caution">
    <text evidence="2">The sequence shown here is derived from an EMBL/GenBank/DDBJ whole genome shotgun (WGS) entry which is preliminary data.</text>
</comment>
<keyword evidence="1" id="KW-0812">Transmembrane</keyword>
<organism evidence="2 3">
    <name type="scientific">Lymnaea stagnalis</name>
    <name type="common">Great pond snail</name>
    <name type="synonym">Helix stagnalis</name>
    <dbReference type="NCBI Taxonomy" id="6523"/>
    <lineage>
        <taxon>Eukaryota</taxon>
        <taxon>Metazoa</taxon>
        <taxon>Spiralia</taxon>
        <taxon>Lophotrochozoa</taxon>
        <taxon>Mollusca</taxon>
        <taxon>Gastropoda</taxon>
        <taxon>Heterobranchia</taxon>
        <taxon>Euthyneura</taxon>
        <taxon>Panpulmonata</taxon>
        <taxon>Hygrophila</taxon>
        <taxon>Lymnaeoidea</taxon>
        <taxon>Lymnaeidae</taxon>
        <taxon>Lymnaea</taxon>
    </lineage>
</organism>
<accession>A0AAV2HY22</accession>
<gene>
    <name evidence="2" type="ORF">GSLYS_00011754001</name>
</gene>
<protein>
    <submittedName>
        <fullName evidence="2">Uncharacterized protein</fullName>
    </submittedName>
</protein>
<keyword evidence="1" id="KW-1133">Transmembrane helix</keyword>